<keyword evidence="5" id="KW-0418">Kinase</keyword>
<name>A0A2N9G3U5_FAGSY</name>
<accession>A0A2N9G3U5</accession>
<dbReference type="PROSITE" id="PS50011">
    <property type="entry name" value="PROTEIN_KINASE_DOM"/>
    <property type="match status" value="1"/>
</dbReference>
<dbReference type="GO" id="GO:0004674">
    <property type="term" value="F:protein serine/threonine kinase activity"/>
    <property type="evidence" value="ECO:0007669"/>
    <property type="project" value="UniProtKB-KW"/>
</dbReference>
<evidence type="ECO:0000256" key="4">
    <source>
        <dbReference type="ARBA" id="ARBA00022741"/>
    </source>
</evidence>
<evidence type="ECO:0000256" key="1">
    <source>
        <dbReference type="ARBA" id="ARBA00012513"/>
    </source>
</evidence>
<keyword evidence="4" id="KW-0547">Nucleotide-binding</keyword>
<reference evidence="9" key="1">
    <citation type="submission" date="2018-02" db="EMBL/GenBank/DDBJ databases">
        <authorList>
            <person name="Cohen D.B."/>
            <person name="Kent A.D."/>
        </authorList>
    </citation>
    <scope>NUCLEOTIDE SEQUENCE</scope>
</reference>
<dbReference type="EC" id="2.7.11.1" evidence="1"/>
<keyword evidence="3" id="KW-0808">Transferase</keyword>
<organism evidence="9">
    <name type="scientific">Fagus sylvatica</name>
    <name type="common">Beechnut</name>
    <dbReference type="NCBI Taxonomy" id="28930"/>
    <lineage>
        <taxon>Eukaryota</taxon>
        <taxon>Viridiplantae</taxon>
        <taxon>Streptophyta</taxon>
        <taxon>Embryophyta</taxon>
        <taxon>Tracheophyta</taxon>
        <taxon>Spermatophyta</taxon>
        <taxon>Magnoliopsida</taxon>
        <taxon>eudicotyledons</taxon>
        <taxon>Gunneridae</taxon>
        <taxon>Pentapetalae</taxon>
        <taxon>rosids</taxon>
        <taxon>fabids</taxon>
        <taxon>Fagales</taxon>
        <taxon>Fagaceae</taxon>
        <taxon>Fagus</taxon>
    </lineage>
</organism>
<sequence>MENRLADSASELSLSTTTTATTESEQAWHFLALLLSLGRPARPSELASRCALFRASSDLVEYLCSIPNSPLFLTADLHVTLSPVAVTSLAQFAVNSSLINVFSPLISIGVPQAKWWLWDAIDLVTTGSQKRKLIASSDHELSPVPKRRALLKYRVAEEEEATSSSLRETIQYVCPQVEVRMADDKSRSINMQPGDMSVLVNKLMLTPSMFAKSSAGLLTCKLKNLEYVEGDINASVFLQRKATRSIMACELDPGPALPDTILDHPVVCKDAKLNDLDLRRRANLNARCCPLEVRNVNDASKATKIKKIENERIMEGQEEEEFVGSGSLKGETENLKHPFNTVLLDLSPENDSRMMNNVNSIDMVSSLNKEQKPTHLETWTVSPGADLSVAQKQLPKLSAKIKAIHKDGMAPRMHPLSKSLEQSKAVDSPKKKQQHRRVQTSVSMVQKLKHNNDDMHIKERRGSSTSVSPKDQQEPKVFPNFESYIVEEEEGSGGYGTVYRAKRRSDGITVAIKCPHSNAHRRHVDNEQKMLERFGGKNFVIKYEGCFSNGDSDCFVLEHVEHDRPEVLKKEIEVFQLRWYGYCMFRALASLHKQGIVHRDIKPGNFLFSRKAHKGYLIDFNLAMDLHQKYGNTCKSRMGYDLSNNRVMVQNAKSMSPTKGGKFPTAKTLQAVNQATTKGSKSTLDPKILKKKASRQAKVHNDLGGWNVIKSQGADGSGITSVKDVTSTRTPSAERRREPMPCQGRKELISLLQETMQSPNHEASSVPAPMRKRVAASPGKVDGKLVYITPMPLHSSVIGVAGAGSIKQRGDAKHKREGPCVGTKGFRAPEVLFKSPHQGPKVDIWSAGVTLLYLMIGRMPFFGDPEQNIKDITKLRGSEDLWEVAKLHDRESSFPVDLYDTQSLPSIKLRDWCETNTKRPEFLELAPRSLFDLVDKCLTVNPRLRISAEEALKHEFFAPCHEGLRKARLCRQGFNPDSRTSHSLHGQS</sequence>
<evidence type="ECO:0000313" key="9">
    <source>
        <dbReference type="EMBL" id="SPC94039.1"/>
    </source>
</evidence>
<keyword evidence="6" id="KW-0067">ATP-binding</keyword>
<dbReference type="AlphaFoldDB" id="A0A2N9G3U5"/>
<evidence type="ECO:0000256" key="3">
    <source>
        <dbReference type="ARBA" id="ARBA00022679"/>
    </source>
</evidence>
<dbReference type="EMBL" id="OIVN01001446">
    <property type="protein sequence ID" value="SPC94039.1"/>
    <property type="molecule type" value="Genomic_DNA"/>
</dbReference>
<evidence type="ECO:0000256" key="5">
    <source>
        <dbReference type="ARBA" id="ARBA00022777"/>
    </source>
</evidence>
<dbReference type="Gene3D" id="1.10.510.10">
    <property type="entry name" value="Transferase(Phosphotransferase) domain 1"/>
    <property type="match status" value="2"/>
</dbReference>
<gene>
    <name evidence="9" type="ORF">FSB_LOCUS21921</name>
</gene>
<feature type="compositionally biased region" description="Polar residues" evidence="7">
    <location>
        <begin position="718"/>
        <end position="731"/>
    </location>
</feature>
<dbReference type="SMART" id="SM00220">
    <property type="entry name" value="S_TKc"/>
    <property type="match status" value="1"/>
</dbReference>
<feature type="compositionally biased region" description="Basic and acidic residues" evidence="7">
    <location>
        <begin position="450"/>
        <end position="462"/>
    </location>
</feature>
<dbReference type="PANTHER" id="PTHR44167">
    <property type="entry name" value="OVARIAN-SPECIFIC SERINE/THREONINE-PROTEIN KINASE LOK-RELATED"/>
    <property type="match status" value="1"/>
</dbReference>
<dbReference type="InterPro" id="IPR008271">
    <property type="entry name" value="Ser/Thr_kinase_AS"/>
</dbReference>
<feature type="domain" description="Protein kinase" evidence="8">
    <location>
        <begin position="484"/>
        <end position="957"/>
    </location>
</feature>
<dbReference type="InterPro" id="IPR000719">
    <property type="entry name" value="Prot_kinase_dom"/>
</dbReference>
<dbReference type="PANTHER" id="PTHR44167:SF23">
    <property type="entry name" value="CDC7 KINASE, ISOFORM A-RELATED"/>
    <property type="match status" value="1"/>
</dbReference>
<dbReference type="FunFam" id="1.10.510.10:FF:001725">
    <property type="entry name" value="Kinase like protein"/>
    <property type="match status" value="1"/>
</dbReference>
<dbReference type="InterPro" id="IPR011009">
    <property type="entry name" value="Kinase-like_dom_sf"/>
</dbReference>
<evidence type="ECO:0000256" key="7">
    <source>
        <dbReference type="SAM" id="MobiDB-lite"/>
    </source>
</evidence>
<dbReference type="PROSITE" id="PS00108">
    <property type="entry name" value="PROTEIN_KINASE_ST"/>
    <property type="match status" value="1"/>
</dbReference>
<feature type="region of interest" description="Disordered" evidence="7">
    <location>
        <begin position="409"/>
        <end position="474"/>
    </location>
</feature>
<dbReference type="GO" id="GO:0005524">
    <property type="term" value="F:ATP binding"/>
    <property type="evidence" value="ECO:0007669"/>
    <property type="project" value="UniProtKB-KW"/>
</dbReference>
<feature type="region of interest" description="Disordered" evidence="7">
    <location>
        <begin position="714"/>
        <end position="740"/>
    </location>
</feature>
<dbReference type="SUPFAM" id="SSF56112">
    <property type="entry name" value="Protein kinase-like (PK-like)"/>
    <property type="match status" value="1"/>
</dbReference>
<dbReference type="GO" id="GO:0044773">
    <property type="term" value="P:mitotic DNA damage checkpoint signaling"/>
    <property type="evidence" value="ECO:0007669"/>
    <property type="project" value="TreeGrafter"/>
</dbReference>
<evidence type="ECO:0000256" key="6">
    <source>
        <dbReference type="ARBA" id="ARBA00022840"/>
    </source>
</evidence>
<protein>
    <recommendedName>
        <fullName evidence="1">non-specific serine/threonine protein kinase</fullName>
        <ecNumber evidence="1">2.7.11.1</ecNumber>
    </recommendedName>
</protein>
<keyword evidence="2" id="KW-0723">Serine/threonine-protein kinase</keyword>
<dbReference type="Pfam" id="PF00069">
    <property type="entry name" value="Pkinase"/>
    <property type="match status" value="2"/>
</dbReference>
<proteinExistence type="predicted"/>
<evidence type="ECO:0000256" key="2">
    <source>
        <dbReference type="ARBA" id="ARBA00022527"/>
    </source>
</evidence>
<dbReference type="FunFam" id="1.10.510.10:FF:001893">
    <property type="entry name" value="Probable serine/threonine-protein kinase DDB_G0291918"/>
    <property type="match status" value="1"/>
</dbReference>
<evidence type="ECO:0000259" key="8">
    <source>
        <dbReference type="PROSITE" id="PS50011"/>
    </source>
</evidence>
<dbReference type="GO" id="GO:0005634">
    <property type="term" value="C:nucleus"/>
    <property type="evidence" value="ECO:0007669"/>
    <property type="project" value="TreeGrafter"/>
</dbReference>